<organism evidence="2">
    <name type="scientific">uncultured Thermoleophilia bacterium</name>
    <dbReference type="NCBI Taxonomy" id="1497501"/>
    <lineage>
        <taxon>Bacteria</taxon>
        <taxon>Bacillati</taxon>
        <taxon>Actinomycetota</taxon>
        <taxon>Thermoleophilia</taxon>
        <taxon>environmental samples</taxon>
    </lineage>
</organism>
<sequence length="68" mass="7296">MGLPVNIVAVVWLAAEGLNIAWPRLEGAPWYQTWAIPFIAFCLLVSGIVYVLVARPQDRAASSGALGD</sequence>
<gene>
    <name evidence="2" type="ORF">AVDCRST_MAG79-1194</name>
</gene>
<keyword evidence="1" id="KW-0812">Transmembrane</keyword>
<accession>A0A6J4TWK1</accession>
<evidence type="ECO:0000256" key="1">
    <source>
        <dbReference type="SAM" id="Phobius"/>
    </source>
</evidence>
<feature type="transmembrane region" description="Helical" evidence="1">
    <location>
        <begin position="33"/>
        <end position="53"/>
    </location>
</feature>
<proteinExistence type="predicted"/>
<dbReference type="EMBL" id="CADCWC010000194">
    <property type="protein sequence ID" value="CAA9534150.1"/>
    <property type="molecule type" value="Genomic_DNA"/>
</dbReference>
<reference evidence="2" key="1">
    <citation type="submission" date="2020-02" db="EMBL/GenBank/DDBJ databases">
        <authorList>
            <person name="Meier V. D."/>
        </authorList>
    </citation>
    <scope>NUCLEOTIDE SEQUENCE</scope>
    <source>
        <strain evidence="2">AVDCRST_MAG79</strain>
    </source>
</reference>
<evidence type="ECO:0000313" key="2">
    <source>
        <dbReference type="EMBL" id="CAA9534150.1"/>
    </source>
</evidence>
<keyword evidence="1" id="KW-0472">Membrane</keyword>
<dbReference type="AlphaFoldDB" id="A0A6J4TWK1"/>
<protein>
    <submittedName>
        <fullName evidence="2">Uncharacterized protein</fullName>
    </submittedName>
</protein>
<name>A0A6J4TWK1_9ACTN</name>
<keyword evidence="1" id="KW-1133">Transmembrane helix</keyword>